<organism evidence="2 3">
    <name type="scientific">Luedemannella flava</name>
    <dbReference type="NCBI Taxonomy" id="349316"/>
    <lineage>
        <taxon>Bacteria</taxon>
        <taxon>Bacillati</taxon>
        <taxon>Actinomycetota</taxon>
        <taxon>Actinomycetes</taxon>
        <taxon>Micromonosporales</taxon>
        <taxon>Micromonosporaceae</taxon>
        <taxon>Luedemannella</taxon>
    </lineage>
</organism>
<evidence type="ECO:0000259" key="1">
    <source>
        <dbReference type="Pfam" id="PF08818"/>
    </source>
</evidence>
<dbReference type="InterPro" id="IPR014922">
    <property type="entry name" value="YdhG-like"/>
</dbReference>
<proteinExistence type="predicted"/>
<protein>
    <submittedName>
        <fullName evidence="2">Iron chaperone</fullName>
    </submittedName>
</protein>
<dbReference type="RefSeq" id="WP_344139318.1">
    <property type="nucleotide sequence ID" value="NZ_BAAALT010000275.1"/>
</dbReference>
<dbReference type="EMBL" id="BAAALT010000275">
    <property type="protein sequence ID" value="GAA1832582.1"/>
    <property type="molecule type" value="Genomic_DNA"/>
</dbReference>
<reference evidence="3" key="1">
    <citation type="journal article" date="2019" name="Int. J. Syst. Evol. Microbiol.">
        <title>The Global Catalogue of Microorganisms (GCM) 10K type strain sequencing project: providing services to taxonomists for standard genome sequencing and annotation.</title>
        <authorList>
            <consortium name="The Broad Institute Genomics Platform"/>
            <consortium name="The Broad Institute Genome Sequencing Center for Infectious Disease"/>
            <person name="Wu L."/>
            <person name="Ma J."/>
        </authorList>
    </citation>
    <scope>NUCLEOTIDE SEQUENCE [LARGE SCALE GENOMIC DNA]</scope>
    <source>
        <strain evidence="3">JCM 13250</strain>
    </source>
</reference>
<gene>
    <name evidence="2" type="ORF">GCM10009682_58800</name>
</gene>
<dbReference type="Proteomes" id="UP001500218">
    <property type="component" value="Unassembled WGS sequence"/>
</dbReference>
<accession>A0ABP4YYT4</accession>
<feature type="domain" description="YdhG-like" evidence="1">
    <location>
        <begin position="16"/>
        <end position="108"/>
    </location>
</feature>
<sequence length="114" mass="11966">MSVIDDYLAGLDADARAAFERVRDVALEEAPDAQPGTSYGLAALIINGKPLLGFKAARAHLSVYPFSPQAVAAARAELDGFDLAKGTVRFTAAKPLPDGAVRTLVRARLAEITA</sequence>
<name>A0ABP4YYT4_9ACTN</name>
<dbReference type="Pfam" id="PF08818">
    <property type="entry name" value="DUF1801"/>
    <property type="match status" value="1"/>
</dbReference>
<evidence type="ECO:0000313" key="2">
    <source>
        <dbReference type="EMBL" id="GAA1832582.1"/>
    </source>
</evidence>
<comment type="caution">
    <text evidence="2">The sequence shown here is derived from an EMBL/GenBank/DDBJ whole genome shotgun (WGS) entry which is preliminary data.</text>
</comment>
<keyword evidence="3" id="KW-1185">Reference proteome</keyword>
<evidence type="ECO:0000313" key="3">
    <source>
        <dbReference type="Proteomes" id="UP001500218"/>
    </source>
</evidence>
<dbReference type="SUPFAM" id="SSF159888">
    <property type="entry name" value="YdhG-like"/>
    <property type="match status" value="1"/>
</dbReference>
<dbReference type="Gene3D" id="3.90.1150.200">
    <property type="match status" value="1"/>
</dbReference>